<evidence type="ECO:0008006" key="3">
    <source>
        <dbReference type="Google" id="ProtNLM"/>
    </source>
</evidence>
<comment type="caution">
    <text evidence="1">The sequence shown here is derived from an EMBL/GenBank/DDBJ whole genome shotgun (WGS) entry which is preliminary data.</text>
</comment>
<gene>
    <name evidence="1" type="ORF">CEXT_339621</name>
</gene>
<sequence length="91" mass="10493">MLRVTTLIRACVMHEAMLAMFHVCSEEKINHPQQTWCRRVAHAWCWPKPDLRAPLTSGSGPPIVRHWAQTHLPLEMAMKLVTSCVPCKHRQ</sequence>
<evidence type="ECO:0000313" key="2">
    <source>
        <dbReference type="Proteomes" id="UP001054945"/>
    </source>
</evidence>
<organism evidence="1 2">
    <name type="scientific">Caerostris extrusa</name>
    <name type="common">Bark spider</name>
    <name type="synonym">Caerostris bankana</name>
    <dbReference type="NCBI Taxonomy" id="172846"/>
    <lineage>
        <taxon>Eukaryota</taxon>
        <taxon>Metazoa</taxon>
        <taxon>Ecdysozoa</taxon>
        <taxon>Arthropoda</taxon>
        <taxon>Chelicerata</taxon>
        <taxon>Arachnida</taxon>
        <taxon>Araneae</taxon>
        <taxon>Araneomorphae</taxon>
        <taxon>Entelegynae</taxon>
        <taxon>Araneoidea</taxon>
        <taxon>Araneidae</taxon>
        <taxon>Caerostris</taxon>
    </lineage>
</organism>
<reference evidence="1 2" key="1">
    <citation type="submission" date="2021-06" db="EMBL/GenBank/DDBJ databases">
        <title>Caerostris extrusa draft genome.</title>
        <authorList>
            <person name="Kono N."/>
            <person name="Arakawa K."/>
        </authorList>
    </citation>
    <scope>NUCLEOTIDE SEQUENCE [LARGE SCALE GENOMIC DNA]</scope>
</reference>
<keyword evidence="2" id="KW-1185">Reference proteome</keyword>
<name>A0AAV4XN39_CAEEX</name>
<proteinExistence type="predicted"/>
<dbReference type="Proteomes" id="UP001054945">
    <property type="component" value="Unassembled WGS sequence"/>
</dbReference>
<accession>A0AAV4XN39</accession>
<evidence type="ECO:0000313" key="1">
    <source>
        <dbReference type="EMBL" id="GIY96069.1"/>
    </source>
</evidence>
<protein>
    <recommendedName>
        <fullName evidence="3">Integrase zinc-binding domain-containing protein</fullName>
    </recommendedName>
</protein>
<dbReference type="AlphaFoldDB" id="A0AAV4XN39"/>
<dbReference type="EMBL" id="BPLR01000614">
    <property type="protein sequence ID" value="GIY96069.1"/>
    <property type="molecule type" value="Genomic_DNA"/>
</dbReference>